<dbReference type="PANTHER" id="PTHR30124">
    <property type="entry name" value="MEMBRANE-BOUND LYTIC MUREIN TRANSGLYCOSYLASE A"/>
    <property type="match status" value="1"/>
</dbReference>
<dbReference type="EC" id="4.2.2.n1" evidence="4"/>
<dbReference type="Gene3D" id="2.40.40.10">
    <property type="entry name" value="RlpA-like domain"/>
    <property type="match status" value="1"/>
</dbReference>
<dbReference type="GO" id="GO:0009253">
    <property type="term" value="P:peptidoglycan catabolic process"/>
    <property type="evidence" value="ECO:0007669"/>
    <property type="project" value="TreeGrafter"/>
</dbReference>
<dbReference type="AlphaFoldDB" id="A0A1G5QWK6"/>
<dbReference type="SMART" id="SM00925">
    <property type="entry name" value="MltA"/>
    <property type="match status" value="1"/>
</dbReference>
<dbReference type="InterPro" id="IPR010611">
    <property type="entry name" value="3D_dom"/>
</dbReference>
<evidence type="ECO:0000313" key="6">
    <source>
        <dbReference type="EMBL" id="SCZ66066.1"/>
    </source>
</evidence>
<dbReference type="InterPro" id="IPR026044">
    <property type="entry name" value="MltA"/>
</dbReference>
<dbReference type="STRING" id="29488.KS18_15980"/>
<evidence type="ECO:0000256" key="2">
    <source>
        <dbReference type="ARBA" id="ARBA00023239"/>
    </source>
</evidence>
<dbReference type="InterPro" id="IPR036908">
    <property type="entry name" value="RlpA-like_sf"/>
</dbReference>
<reference evidence="7" key="1">
    <citation type="submission" date="2016-10" db="EMBL/GenBank/DDBJ databases">
        <authorList>
            <person name="Varghese N."/>
            <person name="Submissions S."/>
        </authorList>
    </citation>
    <scope>NUCLEOTIDE SEQUENCE [LARGE SCALE GENOMIC DNA]</scope>
    <source>
        <strain evidence="7">ATCC 29999</strain>
    </source>
</reference>
<proteinExistence type="predicted"/>
<evidence type="ECO:0000256" key="4">
    <source>
        <dbReference type="PIRNR" id="PIRNR019422"/>
    </source>
</evidence>
<organism evidence="6 7">
    <name type="scientific">Photorhabdus luminescens</name>
    <name type="common">Xenorhabdus luminescens</name>
    <dbReference type="NCBI Taxonomy" id="29488"/>
    <lineage>
        <taxon>Bacteria</taxon>
        <taxon>Pseudomonadati</taxon>
        <taxon>Pseudomonadota</taxon>
        <taxon>Gammaproteobacteria</taxon>
        <taxon>Enterobacterales</taxon>
        <taxon>Morganellaceae</taxon>
        <taxon>Photorhabdus</taxon>
    </lineage>
</organism>
<keyword evidence="3 4" id="KW-0961">Cell wall biogenesis/degradation</keyword>
<gene>
    <name evidence="6" type="ORF">SAMN02982990_02494</name>
</gene>
<dbReference type="CDD" id="cd22785">
    <property type="entry name" value="DPBB_MltA-like"/>
    <property type="match status" value="1"/>
</dbReference>
<feature type="domain" description="Lytic transglycosylase MltA" evidence="5">
    <location>
        <begin position="150"/>
        <end position="283"/>
    </location>
</feature>
<dbReference type="GO" id="GO:0009254">
    <property type="term" value="P:peptidoglycan turnover"/>
    <property type="evidence" value="ECO:0007669"/>
    <property type="project" value="UniProtKB-UniRule"/>
</dbReference>
<dbReference type="NCBIfam" id="NF008366">
    <property type="entry name" value="PRK11162.1"/>
    <property type="match status" value="1"/>
</dbReference>
<dbReference type="SUPFAM" id="SSF50685">
    <property type="entry name" value="Barwin-like endoglucanases"/>
    <property type="match status" value="1"/>
</dbReference>
<evidence type="ECO:0000256" key="3">
    <source>
        <dbReference type="ARBA" id="ARBA00023316"/>
    </source>
</evidence>
<keyword evidence="7" id="KW-1185">Reference proteome</keyword>
<dbReference type="GO" id="GO:0004553">
    <property type="term" value="F:hydrolase activity, hydrolyzing O-glycosyl compounds"/>
    <property type="evidence" value="ECO:0007669"/>
    <property type="project" value="InterPro"/>
</dbReference>
<dbReference type="Pfam" id="PF03562">
    <property type="entry name" value="MltA"/>
    <property type="match status" value="1"/>
</dbReference>
<evidence type="ECO:0000256" key="1">
    <source>
        <dbReference type="ARBA" id="ARBA00001420"/>
    </source>
</evidence>
<dbReference type="PIRSF" id="PIRSF019422">
    <property type="entry name" value="MltA"/>
    <property type="match status" value="1"/>
</dbReference>
<dbReference type="GO" id="GO:0071555">
    <property type="term" value="P:cell wall organization"/>
    <property type="evidence" value="ECO:0007669"/>
    <property type="project" value="UniProtKB-KW"/>
</dbReference>
<dbReference type="GO" id="GO:0019867">
    <property type="term" value="C:outer membrane"/>
    <property type="evidence" value="ECO:0007669"/>
    <property type="project" value="InterPro"/>
</dbReference>
<dbReference type="InterPro" id="IPR005300">
    <property type="entry name" value="MltA_B"/>
</dbReference>
<dbReference type="Gene3D" id="2.40.240.50">
    <property type="entry name" value="Barwin-like endoglucanases"/>
    <property type="match status" value="1"/>
</dbReference>
<keyword evidence="2 4" id="KW-0456">Lyase</keyword>
<comment type="function">
    <text evidence="4">Murein-degrading enzyme. May play a role in recycling of muropeptides during cell elongation and/or cell division.</text>
</comment>
<evidence type="ECO:0000259" key="5">
    <source>
        <dbReference type="SMART" id="SM00925"/>
    </source>
</evidence>
<dbReference type="Proteomes" id="UP000183223">
    <property type="component" value="Unassembled WGS sequence"/>
</dbReference>
<name>A0A1G5QWK6_PHOLU</name>
<protein>
    <recommendedName>
        <fullName evidence="4">Membrane-bound lytic murein transglycosylase A</fullName>
        <ecNumber evidence="4">4.2.2.n1</ecNumber>
    </recommendedName>
    <alternativeName>
        <fullName evidence="4">Murein hydrolase A</fullName>
    </alternativeName>
</protein>
<accession>A0A1G5QWK6</accession>
<dbReference type="EMBL" id="FMWJ01000010">
    <property type="protein sequence ID" value="SCZ66066.1"/>
    <property type="molecule type" value="Genomic_DNA"/>
</dbReference>
<dbReference type="GO" id="GO:0008933">
    <property type="term" value="F:peptidoglycan lytic transglycosylase activity"/>
    <property type="evidence" value="ECO:0007669"/>
    <property type="project" value="TreeGrafter"/>
</dbReference>
<comment type="catalytic activity">
    <reaction evidence="1 4">
        <text>Exolytic cleavage of the (1-&gt;4)-beta-glycosidic linkage between N-acetylmuramic acid (MurNAc) and N-acetylglucosamine (GlcNAc) residues in peptidoglycan, from either the reducing or the non-reducing ends of the peptidoglycan chains, with concomitant formation of a 1,6-anhydrobond in the MurNAc residue.</text>
        <dbReference type="EC" id="4.2.2.n1"/>
    </reaction>
</comment>
<dbReference type="Pfam" id="PF06725">
    <property type="entry name" value="3D"/>
    <property type="match status" value="1"/>
</dbReference>
<evidence type="ECO:0000313" key="7">
    <source>
        <dbReference type="Proteomes" id="UP000183223"/>
    </source>
</evidence>
<sequence>MVGFIIFIGLVFCSPQGYVGKREKTTMKYWGKYLLCGTVISLLVGCHSRPTAQGQQYRDGHIAQDLRLVNQPNAQGKPVNAKDFSEQVALINQVAPRLYNRNNLTFDAVQNWMLAGGETSKLNLFNLRAYQMEGVDNYGNVQFTGYYTPVLQARRVKQGEFKYPLYRMPPKSKYRLPSRTEIYNGVLSPSLIIGYSRSLIDNYIMEVQGSGYVDFGDGEPLTFLGYAGKNGHIYRSIGKLLIERGEIAQEDISILAIRKWTESHSEAEVRELLEQNPSFVFFKPENYAPVRGASGVPLIAKASVAADKMLVPPGTTLLAEIPLLDKEGKFTGQYQMRLMVALDVGGAIKGHHFDIYHGIGGVAGIAAGFYNHYGRVWVLKKAQPTMLMVSQ</sequence>
<dbReference type="PANTHER" id="PTHR30124:SF0">
    <property type="entry name" value="MEMBRANE-BOUND LYTIC MUREIN TRANSGLYCOSYLASE A"/>
    <property type="match status" value="1"/>
</dbReference>